<proteinExistence type="predicted"/>
<reference evidence="1" key="1">
    <citation type="journal article" date="2020" name="Nature">
        <title>Giant virus diversity and host interactions through global metagenomics.</title>
        <authorList>
            <person name="Schulz F."/>
            <person name="Roux S."/>
            <person name="Paez-Espino D."/>
            <person name="Jungbluth S."/>
            <person name="Walsh D.A."/>
            <person name="Denef V.J."/>
            <person name="McMahon K.D."/>
            <person name="Konstantinidis K.T."/>
            <person name="Eloe-Fadrosh E.A."/>
            <person name="Kyrpides N.C."/>
            <person name="Woyke T."/>
        </authorList>
    </citation>
    <scope>NUCLEOTIDE SEQUENCE</scope>
    <source>
        <strain evidence="1">GVMAG-M-3300024510-1</strain>
    </source>
</reference>
<dbReference type="AlphaFoldDB" id="A0A6C0IWH4"/>
<sequence>MNTFDDGETIPLTQYYGMSAHGRLFAESSQLTLRATNENSDIKSFEAIQLDNLPKRSGWFSQRKTIRLTELETDYLQKPTAILELVEDKQHMALYRGSMTAMGYHTSYELRIRTDVDFNLRRRNIIAIAEVIRTERLEGIAAMLGLHGQICVFYDTYNIYFQE</sequence>
<dbReference type="EMBL" id="MN740271">
    <property type="protein sequence ID" value="QHT96979.1"/>
    <property type="molecule type" value="Genomic_DNA"/>
</dbReference>
<name>A0A6C0IWH4_9ZZZZ</name>
<organism evidence="1">
    <name type="scientific">viral metagenome</name>
    <dbReference type="NCBI Taxonomy" id="1070528"/>
    <lineage>
        <taxon>unclassified sequences</taxon>
        <taxon>metagenomes</taxon>
        <taxon>organismal metagenomes</taxon>
    </lineage>
</organism>
<accession>A0A6C0IWH4</accession>
<evidence type="ECO:0000313" key="1">
    <source>
        <dbReference type="EMBL" id="QHT96979.1"/>
    </source>
</evidence>
<protein>
    <submittedName>
        <fullName evidence="1">Uncharacterized protein</fullName>
    </submittedName>
</protein>